<dbReference type="InterPro" id="IPR017850">
    <property type="entry name" value="Alkaline_phosphatase_core_sf"/>
</dbReference>
<protein>
    <recommendedName>
        <fullName evidence="7">Sulfatase N-terminal domain-containing protein</fullName>
    </recommendedName>
</protein>
<evidence type="ECO:0000256" key="5">
    <source>
        <dbReference type="ARBA" id="ARBA00022801"/>
    </source>
</evidence>
<gene>
    <name evidence="8" type="ORF">METZ01_LOCUS57083</name>
</gene>
<proteinExistence type="inferred from homology"/>
<dbReference type="EMBL" id="UINC01003202">
    <property type="protein sequence ID" value="SVA04229.1"/>
    <property type="molecule type" value="Genomic_DNA"/>
</dbReference>
<comment type="similarity">
    <text evidence="2">Belongs to the sulfatase family.</text>
</comment>
<comment type="cofactor">
    <cofactor evidence="1">
        <name>Ca(2+)</name>
        <dbReference type="ChEBI" id="CHEBI:29108"/>
    </cofactor>
</comment>
<feature type="domain" description="Sulfatase N-terminal" evidence="7">
    <location>
        <begin position="42"/>
        <end position="365"/>
    </location>
</feature>
<dbReference type="PANTHER" id="PTHR42693">
    <property type="entry name" value="ARYLSULFATASE FAMILY MEMBER"/>
    <property type="match status" value="1"/>
</dbReference>
<evidence type="ECO:0000313" key="8">
    <source>
        <dbReference type="EMBL" id="SVA04229.1"/>
    </source>
</evidence>
<keyword evidence="4" id="KW-0732">Signal</keyword>
<keyword evidence="5" id="KW-0378">Hydrolase</keyword>
<name>A0A381SL90_9ZZZZ</name>
<dbReference type="AlphaFoldDB" id="A0A381SL90"/>
<dbReference type="Gene3D" id="3.40.720.10">
    <property type="entry name" value="Alkaline Phosphatase, subunit A"/>
    <property type="match status" value="1"/>
</dbReference>
<reference evidence="8" key="1">
    <citation type="submission" date="2018-05" db="EMBL/GenBank/DDBJ databases">
        <authorList>
            <person name="Lanie J.A."/>
            <person name="Ng W.-L."/>
            <person name="Kazmierczak K.M."/>
            <person name="Andrzejewski T.M."/>
            <person name="Davidsen T.M."/>
            <person name="Wayne K.J."/>
            <person name="Tettelin H."/>
            <person name="Glass J.I."/>
            <person name="Rusch D."/>
            <person name="Podicherti R."/>
            <person name="Tsui H.-C.T."/>
            <person name="Winkler M.E."/>
        </authorList>
    </citation>
    <scope>NUCLEOTIDE SEQUENCE</scope>
</reference>
<dbReference type="InterPro" id="IPR050738">
    <property type="entry name" value="Sulfatase"/>
</dbReference>
<evidence type="ECO:0000256" key="2">
    <source>
        <dbReference type="ARBA" id="ARBA00008779"/>
    </source>
</evidence>
<evidence type="ECO:0000256" key="1">
    <source>
        <dbReference type="ARBA" id="ARBA00001913"/>
    </source>
</evidence>
<keyword evidence="6" id="KW-0106">Calcium</keyword>
<dbReference type="GO" id="GO:0046872">
    <property type="term" value="F:metal ion binding"/>
    <property type="evidence" value="ECO:0007669"/>
    <property type="project" value="UniProtKB-KW"/>
</dbReference>
<evidence type="ECO:0000256" key="6">
    <source>
        <dbReference type="ARBA" id="ARBA00022837"/>
    </source>
</evidence>
<dbReference type="GO" id="GO:0004065">
    <property type="term" value="F:arylsulfatase activity"/>
    <property type="evidence" value="ECO:0007669"/>
    <property type="project" value="TreeGrafter"/>
</dbReference>
<dbReference type="CDD" id="cd16155">
    <property type="entry name" value="sulfatase_like"/>
    <property type="match status" value="1"/>
</dbReference>
<dbReference type="PANTHER" id="PTHR42693:SF42">
    <property type="entry name" value="ARYLSULFATASE G"/>
    <property type="match status" value="1"/>
</dbReference>
<sequence>VPAIYTFNIPASVAVSLKRAGLLVGSAFLLFTACRAPEPARPNILFLFADDQRADTIGAWGNAGVSTPNIDQLAREGFSFLANYNMGGNSGAVCIPSRAMVNSGKAYFRVQHDLSNTVLLPELLGAHGYTTFATGKWHNGSSSWLRAFQRGKAVFFGGMSDHTRVPLQDLAPDGTLTNDREEGFSSEAFADSVIEFLRTYDEEAPFYAYVAFTAPHDPRNPPMPYREMYYENLPPLPLNFLPYHPFEIGDMQVRDEQLAAWPRTPEILRDQIAEYYGLISHLDAQVGRILKALEEAGHAENTYVIYASDHGLAIGSHGLLGKQSVYEHSQRSPLIITGPKIPHGSSIALTYLFDLFPTISALTNIPSPVDLDGLDLSGLWTGEQETIRDSLFLAYTDVARAIRNSRYKLIRYPQINRTQLFDLQDDPDEIQNLANESSHSERVEELTALLVEWQERVGDTQSLFSESTDTGTLNINNLERSPDRWQPPWIVQKYF</sequence>
<dbReference type="InterPro" id="IPR000917">
    <property type="entry name" value="Sulfatase_N"/>
</dbReference>
<keyword evidence="3" id="KW-0479">Metal-binding</keyword>
<dbReference type="Pfam" id="PF00884">
    <property type="entry name" value="Sulfatase"/>
    <property type="match status" value="1"/>
</dbReference>
<dbReference type="SUPFAM" id="SSF53649">
    <property type="entry name" value="Alkaline phosphatase-like"/>
    <property type="match status" value="1"/>
</dbReference>
<organism evidence="8">
    <name type="scientific">marine metagenome</name>
    <dbReference type="NCBI Taxonomy" id="408172"/>
    <lineage>
        <taxon>unclassified sequences</taxon>
        <taxon>metagenomes</taxon>
        <taxon>ecological metagenomes</taxon>
    </lineage>
</organism>
<feature type="non-terminal residue" evidence="8">
    <location>
        <position position="1"/>
    </location>
</feature>
<evidence type="ECO:0000256" key="4">
    <source>
        <dbReference type="ARBA" id="ARBA00022729"/>
    </source>
</evidence>
<evidence type="ECO:0000256" key="3">
    <source>
        <dbReference type="ARBA" id="ARBA00022723"/>
    </source>
</evidence>
<accession>A0A381SL90</accession>
<evidence type="ECO:0000259" key="7">
    <source>
        <dbReference type="Pfam" id="PF00884"/>
    </source>
</evidence>